<evidence type="ECO:0000313" key="2">
    <source>
        <dbReference type="Proteomes" id="UP000827976"/>
    </source>
</evidence>
<gene>
    <name evidence="1" type="ORF">IHE45_20G076500</name>
</gene>
<dbReference type="EC" id="2.4.1.324" evidence="1"/>
<keyword evidence="1" id="KW-0328">Glycosyltransferase</keyword>
<protein>
    <submittedName>
        <fullName evidence="1">UDP-glucuronosyl/UDP-glucosyltransferase protein</fullName>
        <ecNumber evidence="1">2.4.1.324</ecNumber>
    </submittedName>
</protein>
<dbReference type="Proteomes" id="UP000827976">
    <property type="component" value="Chromosome 20"/>
</dbReference>
<organism evidence="1 2">
    <name type="scientific">Dioscorea alata</name>
    <name type="common">Purple yam</name>
    <dbReference type="NCBI Taxonomy" id="55571"/>
    <lineage>
        <taxon>Eukaryota</taxon>
        <taxon>Viridiplantae</taxon>
        <taxon>Streptophyta</taxon>
        <taxon>Embryophyta</taxon>
        <taxon>Tracheophyta</taxon>
        <taxon>Spermatophyta</taxon>
        <taxon>Magnoliopsida</taxon>
        <taxon>Liliopsida</taxon>
        <taxon>Dioscoreales</taxon>
        <taxon>Dioscoreaceae</taxon>
        <taxon>Dioscorea</taxon>
    </lineage>
</organism>
<keyword evidence="1" id="KW-0808">Transferase</keyword>
<dbReference type="EMBL" id="CM037030">
    <property type="protein sequence ID" value="KAH7651728.1"/>
    <property type="molecule type" value="Genomic_DNA"/>
</dbReference>
<reference evidence="2" key="1">
    <citation type="journal article" date="2022" name="Nat. Commun.">
        <title>Chromosome evolution and the genetic basis of agronomically important traits in greater yam.</title>
        <authorList>
            <person name="Bredeson J.V."/>
            <person name="Lyons J.B."/>
            <person name="Oniyinde I.O."/>
            <person name="Okereke N.R."/>
            <person name="Kolade O."/>
            <person name="Nnabue I."/>
            <person name="Nwadili C.O."/>
            <person name="Hribova E."/>
            <person name="Parker M."/>
            <person name="Nwogha J."/>
            <person name="Shu S."/>
            <person name="Carlson J."/>
            <person name="Kariba R."/>
            <person name="Muthemba S."/>
            <person name="Knop K."/>
            <person name="Barton G.J."/>
            <person name="Sherwood A.V."/>
            <person name="Lopez-Montes A."/>
            <person name="Asiedu R."/>
            <person name="Jamnadass R."/>
            <person name="Muchugi A."/>
            <person name="Goodstein D."/>
            <person name="Egesi C.N."/>
            <person name="Featherston J."/>
            <person name="Asfaw A."/>
            <person name="Simpson G.G."/>
            <person name="Dolezel J."/>
            <person name="Hendre P.S."/>
            <person name="Van Deynze A."/>
            <person name="Kumar P.L."/>
            <person name="Obidiegwu J.E."/>
            <person name="Bhattacharjee R."/>
            <person name="Rokhsar D.S."/>
        </authorList>
    </citation>
    <scope>NUCLEOTIDE SEQUENCE [LARGE SCALE GENOMIC DNA]</scope>
    <source>
        <strain evidence="2">cv. TDa95/00328</strain>
    </source>
</reference>
<evidence type="ECO:0000313" key="1">
    <source>
        <dbReference type="EMBL" id="KAH7651728.1"/>
    </source>
</evidence>
<name>A0ACB7TSX7_DIOAL</name>
<proteinExistence type="predicted"/>
<sequence>MNPMLHHQMSNTNMDAKFQAQAEKPHAVCIPFPAQGLIAPMLHLAKLIHSHGFHITFVITEYNHNRFLSSQGPAALLPADDFNFTTIPDGLPHSGELNVTQDIPSLCASTSTTCLSPLLHLIHKLNQNKPTVSCIVSGDFMTFSVDAAKELGIPVVSLWTTSACGFMSYLHFQQLFKDGLIPLQDEGKLSDGYLDTPVRSVPGMKDMRLRDFPTFIRTTNPNDILLNFTGTEAQRATQGSAIIINTFEELELTVLNALRSMLTIPIYTIGPLFLLSKHNVPSGPVSSLSSNLWKEDTTCLDWLDRRDRASVLYVSFGSITVLSKNQLVEFAWGLANSKCDFLWVIRSDLVREKNYSGDDMEEFLEETRERGLVVSWCPQEVVLEHAAVGGFLTHSGWNSTLESLSGGVPMISWPFFAEQPTNCRFACREWGVGMEIGSDVKRGEVEKVVREMMGGEKGWEMRKKAMDWKECALNACQIDGQSLVNLERVVREVMLPQN</sequence>
<accession>A0ACB7TSX7</accession>
<comment type="caution">
    <text evidence="1">The sequence shown here is derived from an EMBL/GenBank/DDBJ whole genome shotgun (WGS) entry which is preliminary data.</text>
</comment>
<keyword evidence="2" id="KW-1185">Reference proteome</keyword>